<accession>A0ABP5ESZ2</accession>
<sequence>MSSSSDETPGVLSGTLSLSGASSSHDDHGSTPAAWTAVLLCIIGFLLGGAGLVASMPALAVVGGALALVSPLVGKIMSAMGLGAAAK</sequence>
<evidence type="ECO:0000313" key="3">
    <source>
        <dbReference type="EMBL" id="GAA2004563.1"/>
    </source>
</evidence>
<dbReference type="Proteomes" id="UP001499854">
    <property type="component" value="Unassembled WGS sequence"/>
</dbReference>
<feature type="compositionally biased region" description="Low complexity" evidence="1">
    <location>
        <begin position="12"/>
        <end position="23"/>
    </location>
</feature>
<feature type="region of interest" description="Disordered" evidence="1">
    <location>
        <begin position="1"/>
        <end position="30"/>
    </location>
</feature>
<feature type="transmembrane region" description="Helical" evidence="2">
    <location>
        <begin position="61"/>
        <end position="86"/>
    </location>
</feature>
<dbReference type="RefSeq" id="WP_344662766.1">
    <property type="nucleotide sequence ID" value="NZ_BAAAQM010000082.1"/>
</dbReference>
<dbReference type="EMBL" id="BAAAQM010000082">
    <property type="protein sequence ID" value="GAA2004563.1"/>
    <property type="molecule type" value="Genomic_DNA"/>
</dbReference>
<organism evidence="3 4">
    <name type="scientific">Catenulispora subtropica</name>
    <dbReference type="NCBI Taxonomy" id="450798"/>
    <lineage>
        <taxon>Bacteria</taxon>
        <taxon>Bacillati</taxon>
        <taxon>Actinomycetota</taxon>
        <taxon>Actinomycetes</taxon>
        <taxon>Catenulisporales</taxon>
        <taxon>Catenulisporaceae</taxon>
        <taxon>Catenulispora</taxon>
    </lineage>
</organism>
<keyword evidence="2" id="KW-0812">Transmembrane</keyword>
<keyword evidence="4" id="KW-1185">Reference proteome</keyword>
<name>A0ABP5ESZ2_9ACTN</name>
<protein>
    <submittedName>
        <fullName evidence="3">Uncharacterized protein</fullName>
    </submittedName>
</protein>
<gene>
    <name evidence="3" type="ORF">GCM10009838_83450</name>
</gene>
<evidence type="ECO:0000256" key="1">
    <source>
        <dbReference type="SAM" id="MobiDB-lite"/>
    </source>
</evidence>
<evidence type="ECO:0000256" key="2">
    <source>
        <dbReference type="SAM" id="Phobius"/>
    </source>
</evidence>
<dbReference type="NCBIfam" id="NF041681">
    <property type="entry name" value="HGxxPAAW"/>
    <property type="match status" value="1"/>
</dbReference>
<evidence type="ECO:0000313" key="4">
    <source>
        <dbReference type="Proteomes" id="UP001499854"/>
    </source>
</evidence>
<keyword evidence="2" id="KW-0472">Membrane</keyword>
<reference evidence="4" key="1">
    <citation type="journal article" date="2019" name="Int. J. Syst. Evol. Microbiol.">
        <title>The Global Catalogue of Microorganisms (GCM) 10K type strain sequencing project: providing services to taxonomists for standard genome sequencing and annotation.</title>
        <authorList>
            <consortium name="The Broad Institute Genomics Platform"/>
            <consortium name="The Broad Institute Genome Sequencing Center for Infectious Disease"/>
            <person name="Wu L."/>
            <person name="Ma J."/>
        </authorList>
    </citation>
    <scope>NUCLEOTIDE SEQUENCE [LARGE SCALE GENOMIC DNA]</scope>
    <source>
        <strain evidence="4">JCM 16013</strain>
    </source>
</reference>
<feature type="transmembrane region" description="Helical" evidence="2">
    <location>
        <begin position="33"/>
        <end position="54"/>
    </location>
</feature>
<keyword evidence="2" id="KW-1133">Transmembrane helix</keyword>
<comment type="caution">
    <text evidence="3">The sequence shown here is derived from an EMBL/GenBank/DDBJ whole genome shotgun (WGS) entry which is preliminary data.</text>
</comment>
<proteinExistence type="predicted"/>